<name>A0A0E9QKD1_ANGAN</name>
<sequence length="21" mass="2412">MEVEMQLEEAEKQDFNSPGIS</sequence>
<reference evidence="2" key="1">
    <citation type="submission" date="2014-11" db="EMBL/GenBank/DDBJ databases">
        <authorList>
            <person name="Amaro Gonzalez C."/>
        </authorList>
    </citation>
    <scope>NUCLEOTIDE SEQUENCE</scope>
</reference>
<evidence type="ECO:0000256" key="1">
    <source>
        <dbReference type="SAM" id="MobiDB-lite"/>
    </source>
</evidence>
<accession>A0A0E9QKD1</accession>
<dbReference type="EMBL" id="GBXM01091787">
    <property type="protein sequence ID" value="JAH16790.1"/>
    <property type="molecule type" value="Transcribed_RNA"/>
</dbReference>
<protein>
    <submittedName>
        <fullName evidence="2">Uncharacterized protein</fullName>
    </submittedName>
</protein>
<proteinExistence type="predicted"/>
<evidence type="ECO:0000313" key="2">
    <source>
        <dbReference type="EMBL" id="JAH16790.1"/>
    </source>
</evidence>
<reference evidence="2" key="2">
    <citation type="journal article" date="2015" name="Fish Shellfish Immunol.">
        <title>Early steps in the European eel (Anguilla anguilla)-Vibrio vulnificus interaction in the gills: Role of the RtxA13 toxin.</title>
        <authorList>
            <person name="Callol A."/>
            <person name="Pajuelo D."/>
            <person name="Ebbesson L."/>
            <person name="Teles M."/>
            <person name="MacKenzie S."/>
            <person name="Amaro C."/>
        </authorList>
    </citation>
    <scope>NUCLEOTIDE SEQUENCE</scope>
</reference>
<feature type="region of interest" description="Disordered" evidence="1">
    <location>
        <begin position="1"/>
        <end position="21"/>
    </location>
</feature>
<dbReference type="AlphaFoldDB" id="A0A0E9QKD1"/>
<organism evidence="2">
    <name type="scientific">Anguilla anguilla</name>
    <name type="common">European freshwater eel</name>
    <name type="synonym">Muraena anguilla</name>
    <dbReference type="NCBI Taxonomy" id="7936"/>
    <lineage>
        <taxon>Eukaryota</taxon>
        <taxon>Metazoa</taxon>
        <taxon>Chordata</taxon>
        <taxon>Craniata</taxon>
        <taxon>Vertebrata</taxon>
        <taxon>Euteleostomi</taxon>
        <taxon>Actinopterygii</taxon>
        <taxon>Neopterygii</taxon>
        <taxon>Teleostei</taxon>
        <taxon>Anguilliformes</taxon>
        <taxon>Anguillidae</taxon>
        <taxon>Anguilla</taxon>
    </lineage>
</organism>